<dbReference type="AlphaFoldDB" id="A0AAP2D535"/>
<gene>
    <name evidence="1" type="ORF">KK078_02760</name>
</gene>
<dbReference type="RefSeq" id="WP_254088708.1">
    <property type="nucleotide sequence ID" value="NZ_JAHESC010000003.1"/>
</dbReference>
<dbReference type="CDD" id="cd07818">
    <property type="entry name" value="SRPBCC_1"/>
    <property type="match status" value="1"/>
</dbReference>
<accession>A0AAP2D535</accession>
<sequence length="182" mass="20834">MTTFLSILLALIALPLIVALFVRKKYALQRAITINRPCAVLYDYVSHVRNQEAFNKWMMADPHARKTYRGTDGTVGFVYAWDSDMKQVGQGEQEIKDLVADERVALEVRFIKPFEGKADSTITFQSVSPDQTIVTWAFQSGMKYPMNIMLLFIDFEKILGKDLEITLQNLKDVQENKTVAYL</sequence>
<dbReference type="InterPro" id="IPR023393">
    <property type="entry name" value="START-like_dom_sf"/>
</dbReference>
<comment type="caution">
    <text evidence="1">The sequence shown here is derived from an EMBL/GenBank/DDBJ whole genome shotgun (WGS) entry which is preliminary data.</text>
</comment>
<evidence type="ECO:0000313" key="1">
    <source>
        <dbReference type="EMBL" id="MBT1685458.1"/>
    </source>
</evidence>
<keyword evidence="2" id="KW-1185">Reference proteome</keyword>
<evidence type="ECO:0000313" key="2">
    <source>
        <dbReference type="Proteomes" id="UP001319180"/>
    </source>
</evidence>
<organism evidence="1 2">
    <name type="scientific">Dawidia soli</name>
    <dbReference type="NCBI Taxonomy" id="2782352"/>
    <lineage>
        <taxon>Bacteria</taxon>
        <taxon>Pseudomonadati</taxon>
        <taxon>Bacteroidota</taxon>
        <taxon>Cytophagia</taxon>
        <taxon>Cytophagales</taxon>
        <taxon>Chryseotaleaceae</taxon>
        <taxon>Dawidia</taxon>
    </lineage>
</organism>
<reference evidence="1 2" key="1">
    <citation type="submission" date="2021-05" db="EMBL/GenBank/DDBJ databases">
        <title>A Polyphasic approach of four new species of the genus Ohtaekwangia: Ohtaekwangia histidinii sp. nov., Ohtaekwangia cretensis sp. nov., Ohtaekwangia indiensis sp. nov., Ohtaekwangia reichenbachii sp. nov. from diverse environment.</title>
        <authorList>
            <person name="Octaviana S."/>
        </authorList>
    </citation>
    <scope>NUCLEOTIDE SEQUENCE [LARGE SCALE GENOMIC DNA]</scope>
    <source>
        <strain evidence="1 2">PWU37</strain>
    </source>
</reference>
<dbReference type="EMBL" id="JAHESC010000003">
    <property type="protein sequence ID" value="MBT1685458.1"/>
    <property type="molecule type" value="Genomic_DNA"/>
</dbReference>
<protein>
    <submittedName>
        <fullName evidence="1">SRPBCC family protein</fullName>
    </submittedName>
</protein>
<name>A0AAP2D535_9BACT</name>
<dbReference type="SUPFAM" id="SSF55961">
    <property type="entry name" value="Bet v1-like"/>
    <property type="match status" value="1"/>
</dbReference>
<dbReference type="Proteomes" id="UP001319180">
    <property type="component" value="Unassembled WGS sequence"/>
</dbReference>
<proteinExistence type="predicted"/>
<dbReference type="Gene3D" id="3.30.530.20">
    <property type="match status" value="1"/>
</dbReference>